<organism evidence="2 3">
    <name type="scientific">Aquabacterium lacunae</name>
    <dbReference type="NCBI Taxonomy" id="2528630"/>
    <lineage>
        <taxon>Bacteria</taxon>
        <taxon>Pseudomonadati</taxon>
        <taxon>Pseudomonadota</taxon>
        <taxon>Betaproteobacteria</taxon>
        <taxon>Burkholderiales</taxon>
        <taxon>Aquabacterium</taxon>
    </lineage>
</organism>
<feature type="domain" description="AB hydrolase-1" evidence="1">
    <location>
        <begin position="68"/>
        <end position="302"/>
    </location>
</feature>
<dbReference type="PRINTS" id="PR00111">
    <property type="entry name" value="ABHYDROLASE"/>
</dbReference>
<evidence type="ECO:0000259" key="1">
    <source>
        <dbReference type="Pfam" id="PF00561"/>
    </source>
</evidence>
<dbReference type="PANTHER" id="PTHR46438">
    <property type="entry name" value="ALPHA/BETA-HYDROLASES SUPERFAMILY PROTEIN"/>
    <property type="match status" value="1"/>
</dbReference>
<protein>
    <submittedName>
        <fullName evidence="2">Alpha/beta hydrolase</fullName>
    </submittedName>
</protein>
<dbReference type="Gene3D" id="3.40.50.1820">
    <property type="entry name" value="alpha/beta hydrolase"/>
    <property type="match status" value="1"/>
</dbReference>
<dbReference type="Pfam" id="PF00561">
    <property type="entry name" value="Abhydrolase_1"/>
    <property type="match status" value="1"/>
</dbReference>
<dbReference type="AlphaFoldDB" id="A0A4Q9GWU9"/>
<dbReference type="PANTHER" id="PTHR46438:SF11">
    <property type="entry name" value="LIPASE-RELATED"/>
    <property type="match status" value="1"/>
</dbReference>
<accession>A0A4Q9GWU9</accession>
<proteinExistence type="predicted"/>
<dbReference type="InterPro" id="IPR029058">
    <property type="entry name" value="AB_hydrolase_fold"/>
</dbReference>
<dbReference type="OrthoDB" id="9802676at2"/>
<keyword evidence="3" id="KW-1185">Reference proteome</keyword>
<sequence>MSNFAKTLRWAAVAALALTAVGVAVSWAPDVPVAQLEARWAPPPSQFITVNGQRVHLRDEGPRTDAEPIVLIHGTSSSLHTWDGWADGLKAERRVIRFDIPGFGLTGREPGQDLSVPAYAEFVKAVLDQLGVQRAVVGGNSLGGEIAWVFGVRHPERVSRLVLVDAGAYPFPLDTMPIGFRMATVPALKPTVRWLMPPGTIENSVRDVYGDPSKVTPELVERYRAMALRAGNREALFERFEQSPIGALADEVKQVTQPTLILWGLKDKLIPPAHVDRFLADIPGSQAVRFDGLGHVPQEEDPQATLAAVKAFLARPL</sequence>
<gene>
    <name evidence="2" type="ORF">EYS42_12465</name>
</gene>
<reference evidence="2 3" key="1">
    <citation type="submission" date="2019-02" db="EMBL/GenBank/DDBJ databases">
        <title>Aquabacterium sp. strain KMB7.</title>
        <authorList>
            <person name="Chen W.-M."/>
        </authorList>
    </citation>
    <scope>NUCLEOTIDE SEQUENCE [LARGE SCALE GENOMIC DNA]</scope>
    <source>
        <strain evidence="2 3">KMB7</strain>
    </source>
</reference>
<evidence type="ECO:0000313" key="3">
    <source>
        <dbReference type="Proteomes" id="UP000292120"/>
    </source>
</evidence>
<dbReference type="InterPro" id="IPR000073">
    <property type="entry name" value="AB_hydrolase_1"/>
</dbReference>
<dbReference type="Proteomes" id="UP000292120">
    <property type="component" value="Unassembled WGS sequence"/>
</dbReference>
<dbReference type="RefSeq" id="WP_130968516.1">
    <property type="nucleotide sequence ID" value="NZ_SIXI01000005.1"/>
</dbReference>
<comment type="caution">
    <text evidence="2">The sequence shown here is derived from an EMBL/GenBank/DDBJ whole genome shotgun (WGS) entry which is preliminary data.</text>
</comment>
<dbReference type="SUPFAM" id="SSF53474">
    <property type="entry name" value="alpha/beta-Hydrolases"/>
    <property type="match status" value="1"/>
</dbReference>
<name>A0A4Q9GWU9_9BURK</name>
<dbReference type="EMBL" id="SIXI01000005">
    <property type="protein sequence ID" value="TBO29220.1"/>
    <property type="molecule type" value="Genomic_DNA"/>
</dbReference>
<keyword evidence="2" id="KW-0378">Hydrolase</keyword>
<dbReference type="GO" id="GO:0016787">
    <property type="term" value="F:hydrolase activity"/>
    <property type="evidence" value="ECO:0007669"/>
    <property type="project" value="UniProtKB-KW"/>
</dbReference>
<evidence type="ECO:0000313" key="2">
    <source>
        <dbReference type="EMBL" id="TBO29220.1"/>
    </source>
</evidence>